<keyword evidence="3" id="KW-1185">Reference proteome</keyword>
<evidence type="ECO:0000259" key="1">
    <source>
        <dbReference type="PROSITE" id="PS50011"/>
    </source>
</evidence>
<sequence length="129" mass="14248">ILREVHLWSKLRHESIVRMLGISTEFGSTISIVSDWLEMGDAHTYVQNMENDPRPLLADIASGLDYLHSHASGPIIHGDLKGLNVLVSNDRRGLLSDFGYSAITKSTFSMQIDSPCQGGSLPWMAPELL</sequence>
<dbReference type="GO" id="GO:0005524">
    <property type="term" value="F:ATP binding"/>
    <property type="evidence" value="ECO:0007669"/>
    <property type="project" value="InterPro"/>
</dbReference>
<protein>
    <recommendedName>
        <fullName evidence="1">Protein kinase domain-containing protein</fullName>
    </recommendedName>
</protein>
<dbReference type="InterPro" id="IPR000719">
    <property type="entry name" value="Prot_kinase_dom"/>
</dbReference>
<dbReference type="AlphaFoldDB" id="A0A0C3EKD7"/>
<name>A0A0C3EKD7_9AGAM</name>
<dbReference type="InterPro" id="IPR011009">
    <property type="entry name" value="Kinase-like_dom_sf"/>
</dbReference>
<dbReference type="InterPro" id="IPR008271">
    <property type="entry name" value="Ser/Thr_kinase_AS"/>
</dbReference>
<dbReference type="PANTHER" id="PTHR44329">
    <property type="entry name" value="SERINE/THREONINE-PROTEIN KINASE TNNI3K-RELATED"/>
    <property type="match status" value="1"/>
</dbReference>
<dbReference type="PROSITE" id="PS00108">
    <property type="entry name" value="PROTEIN_KINASE_ST"/>
    <property type="match status" value="1"/>
</dbReference>
<dbReference type="STRING" id="1036808.A0A0C3EKD7"/>
<accession>A0A0C3EKD7</accession>
<gene>
    <name evidence="2" type="ORF">SCLCIDRAFT_39501</name>
</gene>
<reference evidence="2 3" key="1">
    <citation type="submission" date="2014-04" db="EMBL/GenBank/DDBJ databases">
        <authorList>
            <consortium name="DOE Joint Genome Institute"/>
            <person name="Kuo A."/>
            <person name="Kohler A."/>
            <person name="Nagy L.G."/>
            <person name="Floudas D."/>
            <person name="Copeland A."/>
            <person name="Barry K.W."/>
            <person name="Cichocki N."/>
            <person name="Veneault-Fourrey C."/>
            <person name="LaButti K."/>
            <person name="Lindquist E.A."/>
            <person name="Lipzen A."/>
            <person name="Lundell T."/>
            <person name="Morin E."/>
            <person name="Murat C."/>
            <person name="Sun H."/>
            <person name="Tunlid A."/>
            <person name="Henrissat B."/>
            <person name="Grigoriev I.V."/>
            <person name="Hibbett D.S."/>
            <person name="Martin F."/>
            <person name="Nordberg H.P."/>
            <person name="Cantor M.N."/>
            <person name="Hua S.X."/>
        </authorList>
    </citation>
    <scope>NUCLEOTIDE SEQUENCE [LARGE SCALE GENOMIC DNA]</scope>
    <source>
        <strain evidence="2 3">Foug A</strain>
    </source>
</reference>
<dbReference type="InParanoid" id="A0A0C3EKD7"/>
<feature type="domain" description="Protein kinase" evidence="1">
    <location>
        <begin position="1"/>
        <end position="129"/>
    </location>
</feature>
<dbReference type="SUPFAM" id="SSF56112">
    <property type="entry name" value="Protein kinase-like (PK-like)"/>
    <property type="match status" value="1"/>
</dbReference>
<dbReference type="Proteomes" id="UP000053989">
    <property type="component" value="Unassembled WGS sequence"/>
</dbReference>
<proteinExistence type="predicted"/>
<evidence type="ECO:0000313" key="3">
    <source>
        <dbReference type="Proteomes" id="UP000053989"/>
    </source>
</evidence>
<feature type="non-terminal residue" evidence="2">
    <location>
        <position position="1"/>
    </location>
</feature>
<dbReference type="EMBL" id="KN822009">
    <property type="protein sequence ID" value="KIM68386.1"/>
    <property type="molecule type" value="Genomic_DNA"/>
</dbReference>
<reference evidence="3" key="2">
    <citation type="submission" date="2015-01" db="EMBL/GenBank/DDBJ databases">
        <title>Evolutionary Origins and Diversification of the Mycorrhizal Mutualists.</title>
        <authorList>
            <consortium name="DOE Joint Genome Institute"/>
            <consortium name="Mycorrhizal Genomics Consortium"/>
            <person name="Kohler A."/>
            <person name="Kuo A."/>
            <person name="Nagy L.G."/>
            <person name="Floudas D."/>
            <person name="Copeland A."/>
            <person name="Barry K.W."/>
            <person name="Cichocki N."/>
            <person name="Veneault-Fourrey C."/>
            <person name="LaButti K."/>
            <person name="Lindquist E.A."/>
            <person name="Lipzen A."/>
            <person name="Lundell T."/>
            <person name="Morin E."/>
            <person name="Murat C."/>
            <person name="Riley R."/>
            <person name="Ohm R."/>
            <person name="Sun H."/>
            <person name="Tunlid A."/>
            <person name="Henrissat B."/>
            <person name="Grigoriev I.V."/>
            <person name="Hibbett D.S."/>
            <person name="Martin F."/>
        </authorList>
    </citation>
    <scope>NUCLEOTIDE SEQUENCE [LARGE SCALE GENOMIC DNA]</scope>
    <source>
        <strain evidence="3">Foug A</strain>
    </source>
</reference>
<feature type="non-terminal residue" evidence="2">
    <location>
        <position position="129"/>
    </location>
</feature>
<dbReference type="GO" id="GO:0004674">
    <property type="term" value="F:protein serine/threonine kinase activity"/>
    <property type="evidence" value="ECO:0007669"/>
    <property type="project" value="TreeGrafter"/>
</dbReference>
<dbReference type="HOGENOM" id="CLU_000288_7_18_1"/>
<dbReference type="Pfam" id="PF00069">
    <property type="entry name" value="Pkinase"/>
    <property type="match status" value="1"/>
</dbReference>
<evidence type="ECO:0000313" key="2">
    <source>
        <dbReference type="EMBL" id="KIM68386.1"/>
    </source>
</evidence>
<dbReference type="InterPro" id="IPR051681">
    <property type="entry name" value="Ser/Thr_Kinases-Pseudokinases"/>
</dbReference>
<organism evidence="2 3">
    <name type="scientific">Scleroderma citrinum Foug A</name>
    <dbReference type="NCBI Taxonomy" id="1036808"/>
    <lineage>
        <taxon>Eukaryota</taxon>
        <taxon>Fungi</taxon>
        <taxon>Dikarya</taxon>
        <taxon>Basidiomycota</taxon>
        <taxon>Agaricomycotina</taxon>
        <taxon>Agaricomycetes</taxon>
        <taxon>Agaricomycetidae</taxon>
        <taxon>Boletales</taxon>
        <taxon>Sclerodermatineae</taxon>
        <taxon>Sclerodermataceae</taxon>
        <taxon>Scleroderma</taxon>
    </lineage>
</organism>
<dbReference type="OrthoDB" id="5809314at2759"/>
<dbReference type="PROSITE" id="PS50011">
    <property type="entry name" value="PROTEIN_KINASE_DOM"/>
    <property type="match status" value="1"/>
</dbReference>
<dbReference type="Gene3D" id="1.10.510.10">
    <property type="entry name" value="Transferase(Phosphotransferase) domain 1"/>
    <property type="match status" value="1"/>
</dbReference>